<proteinExistence type="predicted"/>
<protein>
    <submittedName>
        <fullName evidence="1">Uncharacterized protein</fullName>
    </submittedName>
</protein>
<name>A0A7R9H952_TIMCR</name>
<dbReference type="AlphaFoldDB" id="A0A7R9H952"/>
<organism evidence="1">
    <name type="scientific">Timema cristinae</name>
    <name type="common">Walking stick</name>
    <dbReference type="NCBI Taxonomy" id="61476"/>
    <lineage>
        <taxon>Eukaryota</taxon>
        <taxon>Metazoa</taxon>
        <taxon>Ecdysozoa</taxon>
        <taxon>Arthropoda</taxon>
        <taxon>Hexapoda</taxon>
        <taxon>Insecta</taxon>
        <taxon>Pterygota</taxon>
        <taxon>Neoptera</taxon>
        <taxon>Polyneoptera</taxon>
        <taxon>Phasmatodea</taxon>
        <taxon>Timematodea</taxon>
        <taxon>Timematoidea</taxon>
        <taxon>Timematidae</taxon>
        <taxon>Timema</taxon>
    </lineage>
</organism>
<dbReference type="EMBL" id="OC322858">
    <property type="protein sequence ID" value="CAD7412397.1"/>
    <property type="molecule type" value="Genomic_DNA"/>
</dbReference>
<accession>A0A7R9H952</accession>
<evidence type="ECO:0000313" key="1">
    <source>
        <dbReference type="EMBL" id="CAD7412397.1"/>
    </source>
</evidence>
<sequence length="136" mass="15916">MIAYFSITELKSLLKKMNGAPAHPEEQEMPASVHRIIKLKQMTKEKLKKRKTNKLQVVERAKPIMYGMTRPEKPAPVFTQFPGESEKSFLWRVDHTCKCDDKVNLTSLLLIQEYKISDYQYQTLPWSLQQKCLELS</sequence>
<dbReference type="PANTHER" id="PTHR21838">
    <property type="entry name" value="COILED-COIL DOMAIN-CONTAINING PROTEIN 137"/>
    <property type="match status" value="1"/>
</dbReference>
<reference evidence="1" key="1">
    <citation type="submission" date="2020-11" db="EMBL/GenBank/DDBJ databases">
        <authorList>
            <person name="Tran Van P."/>
        </authorList>
    </citation>
    <scope>NUCLEOTIDE SEQUENCE</scope>
</reference>
<dbReference type="PANTHER" id="PTHR21838:SF2">
    <property type="entry name" value="COILED-COIL DOMAIN-CONTAINING PROTEIN 137"/>
    <property type="match status" value="1"/>
</dbReference>
<gene>
    <name evidence="1" type="ORF">TCEB3V08_LOCUS11369</name>
</gene>
<dbReference type="InterPro" id="IPR026680">
    <property type="entry name" value="CCDC137"/>
</dbReference>
<dbReference type="GO" id="GO:0005634">
    <property type="term" value="C:nucleus"/>
    <property type="evidence" value="ECO:0007669"/>
    <property type="project" value="TreeGrafter"/>
</dbReference>